<feature type="domain" description="SCAN box" evidence="3">
    <location>
        <begin position="32"/>
        <end position="107"/>
    </location>
</feature>
<dbReference type="PROSITE" id="PS50804">
    <property type="entry name" value="SCAN_BOX"/>
    <property type="match status" value="1"/>
</dbReference>
<proteinExistence type="predicted"/>
<dbReference type="Gene3D" id="1.10.4020.10">
    <property type="entry name" value="DNA breaking-rejoining enzymes"/>
    <property type="match status" value="1"/>
</dbReference>
<evidence type="ECO:0000313" key="5">
    <source>
        <dbReference type="Proteomes" id="UP000694406"/>
    </source>
</evidence>
<dbReference type="Pfam" id="PF02023">
    <property type="entry name" value="SCAN"/>
    <property type="match status" value="1"/>
</dbReference>
<dbReference type="GeneTree" id="ENSGT00940000154715"/>
<dbReference type="AlphaFoldDB" id="A0A8C5S8D7"/>
<protein>
    <recommendedName>
        <fullName evidence="3">SCAN box domain-containing protein</fullName>
    </recommendedName>
</protein>
<keyword evidence="1" id="KW-0539">Nucleus</keyword>
<dbReference type="InterPro" id="IPR050916">
    <property type="entry name" value="SCAN-C2H2_zinc_finger"/>
</dbReference>
<dbReference type="CDD" id="cd07936">
    <property type="entry name" value="SCAN"/>
    <property type="match status" value="1"/>
</dbReference>
<sequence>MKWRKPHGNPEPSKPPKEEVPEADTVVSEAQRQHFRQFRYQEAGDPREACSRLWFLCCRWLKPERHTKEQILELLILEQFLAILPSDLQSWVVEGSPKAALHSLMVLAPSLHHTQAPHLSPRSPRPQPSIPAAGEPQHLFGCPS</sequence>
<evidence type="ECO:0000259" key="3">
    <source>
        <dbReference type="PROSITE" id="PS50804"/>
    </source>
</evidence>
<dbReference type="SUPFAM" id="SSF47353">
    <property type="entry name" value="Retrovirus capsid dimerization domain-like"/>
    <property type="match status" value="1"/>
</dbReference>
<evidence type="ECO:0000313" key="4">
    <source>
        <dbReference type="Ensembl" id="ENSLLTP00000014816.1"/>
    </source>
</evidence>
<dbReference type="InterPro" id="IPR003309">
    <property type="entry name" value="SCAN_dom"/>
</dbReference>
<dbReference type="FunFam" id="1.10.4020.10:FF:000001">
    <property type="entry name" value="zinc finger protein 263 isoform X1"/>
    <property type="match status" value="1"/>
</dbReference>
<name>A0A8C5S8D7_LATLA</name>
<dbReference type="PANTHER" id="PTHR45935:SF15">
    <property type="entry name" value="SCAN BOX DOMAIN-CONTAINING PROTEIN"/>
    <property type="match status" value="1"/>
</dbReference>
<dbReference type="PANTHER" id="PTHR45935">
    <property type="entry name" value="PROTEIN ZBED8-RELATED"/>
    <property type="match status" value="1"/>
</dbReference>
<dbReference type="Proteomes" id="UP000694406">
    <property type="component" value="Unplaced"/>
</dbReference>
<accession>A0A8C5S8D7</accession>
<dbReference type="Ensembl" id="ENSLLTT00000015403.1">
    <property type="protein sequence ID" value="ENSLLTP00000014816.1"/>
    <property type="gene ID" value="ENSLLTG00000011372.1"/>
</dbReference>
<reference evidence="4" key="1">
    <citation type="submission" date="2025-08" db="UniProtKB">
        <authorList>
            <consortium name="Ensembl"/>
        </authorList>
    </citation>
    <scope>IDENTIFICATION</scope>
</reference>
<dbReference type="SMART" id="SM00431">
    <property type="entry name" value="SCAN"/>
    <property type="match status" value="1"/>
</dbReference>
<organism evidence="4 5">
    <name type="scientific">Laticauda laticaudata</name>
    <name type="common">Blue-ringed sea krait</name>
    <name type="synonym">Blue-lipped sea krait</name>
    <dbReference type="NCBI Taxonomy" id="8630"/>
    <lineage>
        <taxon>Eukaryota</taxon>
        <taxon>Metazoa</taxon>
        <taxon>Chordata</taxon>
        <taxon>Craniata</taxon>
        <taxon>Vertebrata</taxon>
        <taxon>Euteleostomi</taxon>
        <taxon>Lepidosauria</taxon>
        <taxon>Squamata</taxon>
        <taxon>Bifurcata</taxon>
        <taxon>Unidentata</taxon>
        <taxon>Episquamata</taxon>
        <taxon>Toxicofera</taxon>
        <taxon>Serpentes</taxon>
        <taxon>Colubroidea</taxon>
        <taxon>Elapidae</taxon>
        <taxon>Laticaudinae</taxon>
        <taxon>Laticauda</taxon>
    </lineage>
</organism>
<feature type="region of interest" description="Disordered" evidence="2">
    <location>
        <begin position="1"/>
        <end position="28"/>
    </location>
</feature>
<evidence type="ECO:0000256" key="2">
    <source>
        <dbReference type="SAM" id="MobiDB-lite"/>
    </source>
</evidence>
<keyword evidence="5" id="KW-1185">Reference proteome</keyword>
<evidence type="ECO:0000256" key="1">
    <source>
        <dbReference type="ARBA" id="ARBA00023242"/>
    </source>
</evidence>
<reference evidence="4" key="2">
    <citation type="submission" date="2025-09" db="UniProtKB">
        <authorList>
            <consortium name="Ensembl"/>
        </authorList>
    </citation>
    <scope>IDENTIFICATION</scope>
</reference>
<feature type="region of interest" description="Disordered" evidence="2">
    <location>
        <begin position="114"/>
        <end position="144"/>
    </location>
</feature>
<dbReference type="InterPro" id="IPR038269">
    <property type="entry name" value="SCAN_sf"/>
</dbReference>